<dbReference type="Proteomes" id="UP000029121">
    <property type="component" value="Unassembled WGS sequence"/>
</dbReference>
<evidence type="ECO:0000313" key="2">
    <source>
        <dbReference type="Proteomes" id="UP000029121"/>
    </source>
</evidence>
<proteinExistence type="predicted"/>
<dbReference type="AlphaFoldDB" id="R0GRV2"/>
<evidence type="ECO:0000313" key="1">
    <source>
        <dbReference type="EMBL" id="EOA19609.1"/>
    </source>
</evidence>
<name>R0GRV2_9BRAS</name>
<reference evidence="2" key="1">
    <citation type="journal article" date="2013" name="Nat. Genet.">
        <title>The Capsella rubella genome and the genomic consequences of rapid mating system evolution.</title>
        <authorList>
            <person name="Slotte T."/>
            <person name="Hazzouri K.M."/>
            <person name="Agren J.A."/>
            <person name="Koenig D."/>
            <person name="Maumus F."/>
            <person name="Guo Y.L."/>
            <person name="Steige K."/>
            <person name="Platts A.E."/>
            <person name="Escobar J.S."/>
            <person name="Newman L.K."/>
            <person name="Wang W."/>
            <person name="Mandakova T."/>
            <person name="Vello E."/>
            <person name="Smith L.M."/>
            <person name="Henz S.R."/>
            <person name="Steffen J."/>
            <person name="Takuno S."/>
            <person name="Brandvain Y."/>
            <person name="Coop G."/>
            <person name="Andolfatto P."/>
            <person name="Hu T.T."/>
            <person name="Blanchette M."/>
            <person name="Clark R.M."/>
            <person name="Quesneville H."/>
            <person name="Nordborg M."/>
            <person name="Gaut B.S."/>
            <person name="Lysak M.A."/>
            <person name="Jenkins J."/>
            <person name="Grimwood J."/>
            <person name="Chapman J."/>
            <person name="Prochnik S."/>
            <person name="Shu S."/>
            <person name="Rokhsar D."/>
            <person name="Schmutz J."/>
            <person name="Weigel D."/>
            <person name="Wright S.I."/>
        </authorList>
    </citation>
    <scope>NUCLEOTIDE SEQUENCE [LARGE SCALE GENOMIC DNA]</scope>
    <source>
        <strain evidence="2">cv. Monte Gargano</strain>
    </source>
</reference>
<evidence type="ECO:0008006" key="3">
    <source>
        <dbReference type="Google" id="ProtNLM"/>
    </source>
</evidence>
<gene>
    <name evidence="1" type="ORF">CARUB_v10002861mg</name>
</gene>
<sequence>MVKFDYISINIHSRYLTAVFWDINLCPVPPGFEPSRVRPCINRFLENRGPVTITTVGVLSDVSTEILRGLCVRKHRNKNNFYISYQVIK</sequence>
<keyword evidence="2" id="KW-1185">Reference proteome</keyword>
<accession>R0GRV2</accession>
<dbReference type="EMBL" id="KB870810">
    <property type="protein sequence ID" value="EOA19609.1"/>
    <property type="molecule type" value="Genomic_DNA"/>
</dbReference>
<organism evidence="1 2">
    <name type="scientific">Capsella rubella</name>
    <dbReference type="NCBI Taxonomy" id="81985"/>
    <lineage>
        <taxon>Eukaryota</taxon>
        <taxon>Viridiplantae</taxon>
        <taxon>Streptophyta</taxon>
        <taxon>Embryophyta</taxon>
        <taxon>Tracheophyta</taxon>
        <taxon>Spermatophyta</taxon>
        <taxon>Magnoliopsida</taxon>
        <taxon>eudicotyledons</taxon>
        <taxon>Gunneridae</taxon>
        <taxon>Pentapetalae</taxon>
        <taxon>rosids</taxon>
        <taxon>malvids</taxon>
        <taxon>Brassicales</taxon>
        <taxon>Brassicaceae</taxon>
        <taxon>Camelineae</taxon>
        <taxon>Capsella</taxon>
    </lineage>
</organism>
<protein>
    <recommendedName>
        <fullName evidence="3">NYN domain-containing protein</fullName>
    </recommendedName>
</protein>